<dbReference type="Proteomes" id="UP000007797">
    <property type="component" value="Unassembled WGS sequence"/>
</dbReference>
<dbReference type="InterPro" id="IPR028322">
    <property type="entry name" value="PNRC-like_rgn"/>
</dbReference>
<dbReference type="OrthoDB" id="20318at2759"/>
<dbReference type="Pfam" id="PF15365">
    <property type="entry name" value="PNRC"/>
    <property type="match status" value="1"/>
</dbReference>
<evidence type="ECO:0000313" key="2">
    <source>
        <dbReference type="EMBL" id="EGG13742.1"/>
    </source>
</evidence>
<feature type="region of interest" description="Disordered" evidence="1">
    <location>
        <begin position="63"/>
        <end position="181"/>
    </location>
</feature>
<keyword evidence="3" id="KW-1185">Reference proteome</keyword>
<protein>
    <submittedName>
        <fullName evidence="2">Uncharacterized protein</fullName>
    </submittedName>
</protein>
<evidence type="ECO:0000313" key="3">
    <source>
        <dbReference type="Proteomes" id="UP000007797"/>
    </source>
</evidence>
<accession>F4QDB4</accession>
<feature type="compositionally biased region" description="Low complexity" evidence="1">
    <location>
        <begin position="11"/>
        <end position="32"/>
    </location>
</feature>
<proteinExistence type="predicted"/>
<name>F4QDB4_CACFS</name>
<dbReference type="KEGG" id="dfa:DFA_11503"/>
<evidence type="ECO:0000256" key="1">
    <source>
        <dbReference type="SAM" id="MobiDB-lite"/>
    </source>
</evidence>
<dbReference type="GeneID" id="14865700"/>
<dbReference type="AlphaFoldDB" id="F4QDB4"/>
<feature type="compositionally biased region" description="Low complexity" evidence="1">
    <location>
        <begin position="132"/>
        <end position="175"/>
    </location>
</feature>
<reference evidence="3" key="1">
    <citation type="journal article" date="2011" name="Genome Res.">
        <title>Phylogeny-wide analysis of social amoeba genomes highlights ancient origins for complex intercellular communication.</title>
        <authorList>
            <person name="Heidel A.J."/>
            <person name="Lawal H.M."/>
            <person name="Felder M."/>
            <person name="Schilde C."/>
            <person name="Helps N.R."/>
            <person name="Tunggal B."/>
            <person name="Rivero F."/>
            <person name="John U."/>
            <person name="Schleicher M."/>
            <person name="Eichinger L."/>
            <person name="Platzer M."/>
            <person name="Noegel A.A."/>
            <person name="Schaap P."/>
            <person name="Gloeckner G."/>
        </authorList>
    </citation>
    <scope>NUCLEOTIDE SEQUENCE [LARGE SCALE GENOMIC DNA]</scope>
    <source>
        <strain evidence="3">SH3</strain>
    </source>
</reference>
<dbReference type="EMBL" id="GL883029">
    <property type="protein sequence ID" value="EGG13742.1"/>
    <property type="molecule type" value="Genomic_DNA"/>
</dbReference>
<organism evidence="2 3">
    <name type="scientific">Cavenderia fasciculata</name>
    <name type="common">Slime mold</name>
    <name type="synonym">Dictyostelium fasciculatum</name>
    <dbReference type="NCBI Taxonomy" id="261658"/>
    <lineage>
        <taxon>Eukaryota</taxon>
        <taxon>Amoebozoa</taxon>
        <taxon>Evosea</taxon>
        <taxon>Eumycetozoa</taxon>
        <taxon>Dictyostelia</taxon>
        <taxon>Acytosteliales</taxon>
        <taxon>Cavenderiaceae</taxon>
        <taxon>Cavenderia</taxon>
    </lineage>
</organism>
<gene>
    <name evidence="2" type="ORF">DFA_11503</name>
</gene>
<feature type="compositionally biased region" description="Basic residues" evidence="1">
    <location>
        <begin position="64"/>
        <end position="78"/>
    </location>
</feature>
<feature type="region of interest" description="Disordered" evidence="1">
    <location>
        <begin position="1"/>
        <end position="34"/>
    </location>
</feature>
<dbReference type="RefSeq" id="XP_004350446.1">
    <property type="nucleotide sequence ID" value="XM_004350396.1"/>
</dbReference>
<sequence length="235" mass="25851">MNSYEKRYQKKATTSTTPTASITSPSASPTKKATFSEAVVNKTDVGEFQEGYFIMSTADETLMRRPHINKNSPQRKKTQYTQQQQAPSNTTNDDKPLKPSKQSKSTEILLTPASLFVNDSDSTPSKKHLVAYSSSNNNSNYKSTPTSTTKSYNNNNNNNNFTKTSSSPVSPQSSSCWAGGAFNNSPAPNSLPIPNFDDWSSPQEPTPQFDLTAMTYDLRRLLNIQPDLVSAKTVA</sequence>
<dbReference type="GO" id="GO:0016071">
    <property type="term" value="P:mRNA metabolic process"/>
    <property type="evidence" value="ECO:0007669"/>
    <property type="project" value="UniProtKB-ARBA"/>
</dbReference>
<dbReference type="OMA" id="EGYFIMS"/>